<gene>
    <name evidence="1" type="ORF">FPCIR_13228</name>
</gene>
<evidence type="ECO:0000313" key="1">
    <source>
        <dbReference type="EMBL" id="KAF5575235.1"/>
    </source>
</evidence>
<accession>A0A8H5KJ60</accession>
<keyword evidence="2" id="KW-1185">Reference proteome</keyword>
<organism evidence="1 2">
    <name type="scientific">Fusarium pseudocircinatum</name>
    <dbReference type="NCBI Taxonomy" id="56676"/>
    <lineage>
        <taxon>Eukaryota</taxon>
        <taxon>Fungi</taxon>
        <taxon>Dikarya</taxon>
        <taxon>Ascomycota</taxon>
        <taxon>Pezizomycotina</taxon>
        <taxon>Sordariomycetes</taxon>
        <taxon>Hypocreomycetidae</taxon>
        <taxon>Hypocreales</taxon>
        <taxon>Nectriaceae</taxon>
        <taxon>Fusarium</taxon>
        <taxon>Fusarium fujikuroi species complex</taxon>
    </lineage>
</organism>
<dbReference type="AlphaFoldDB" id="A0A8H5KJ60"/>
<comment type="caution">
    <text evidence="1">The sequence shown here is derived from an EMBL/GenBank/DDBJ whole genome shotgun (WGS) entry which is preliminary data.</text>
</comment>
<name>A0A8H5KJ60_9HYPO</name>
<protein>
    <submittedName>
        <fullName evidence="1">Uncharacterized protein</fullName>
    </submittedName>
</protein>
<dbReference type="Proteomes" id="UP000546213">
    <property type="component" value="Unassembled WGS sequence"/>
</dbReference>
<proteinExistence type="predicted"/>
<dbReference type="EMBL" id="JAAOAS010000478">
    <property type="protein sequence ID" value="KAF5575235.1"/>
    <property type="molecule type" value="Genomic_DNA"/>
</dbReference>
<sequence>MEDPSLAETPSAARCPASQSANEFLVSPYLQRACNGLKDSSGRPYLEMRIPGMAIPGPGAPTDASEDGVESRQSVPFLFPAFRMAGRKNPTTFITKIQIVYAAIMWFWALRDNRRLGDQESTGRKTPFESVEMGPFIAYFPSGVDWEDRFGALKAFATPFAFLNPSMQEASTLDEPFLPLNELSLPGVHQLMGLGSIWTIGPSLMASPEVLGNSKTACYRLFAFPAHWRSEVPCRDAYALPCHDELCDMTQVFPLVPDDIMSKWEDKKAKMEPCQIATHIGAKSGLSMYNMDWTSHLPARGGFQCLIAKACDTRRGNHQSQSLCRVHFGSHDSVRIFEAQDAGGALRPRFQEDEIGI</sequence>
<evidence type="ECO:0000313" key="2">
    <source>
        <dbReference type="Proteomes" id="UP000546213"/>
    </source>
</evidence>
<reference evidence="1 2" key="1">
    <citation type="submission" date="2020-05" db="EMBL/GenBank/DDBJ databases">
        <title>Identification and distribution of gene clusters putatively required for synthesis of sphingolipid metabolism inhibitors in phylogenetically diverse species of the filamentous fungus Fusarium.</title>
        <authorList>
            <person name="Kim H.-S."/>
            <person name="Busman M."/>
            <person name="Brown D.W."/>
            <person name="Divon H."/>
            <person name="Uhlig S."/>
            <person name="Proctor R.H."/>
        </authorList>
    </citation>
    <scope>NUCLEOTIDE SEQUENCE [LARGE SCALE GENOMIC DNA]</scope>
    <source>
        <strain evidence="1 2">NRRL 36939</strain>
    </source>
</reference>
<dbReference type="OrthoDB" id="5106591at2759"/>